<keyword evidence="1" id="KW-0812">Transmembrane</keyword>
<keyword evidence="3" id="KW-1185">Reference proteome</keyword>
<dbReference type="EMBL" id="JBHRSE010000103">
    <property type="protein sequence ID" value="MFC3025083.1"/>
    <property type="molecule type" value="Genomic_DNA"/>
</dbReference>
<evidence type="ECO:0000313" key="2">
    <source>
        <dbReference type="EMBL" id="MFC3025083.1"/>
    </source>
</evidence>
<keyword evidence="1" id="KW-1133">Transmembrane helix</keyword>
<reference evidence="3" key="1">
    <citation type="journal article" date="2019" name="Int. J. Syst. Evol. Microbiol.">
        <title>The Global Catalogue of Microorganisms (GCM) 10K type strain sequencing project: providing services to taxonomists for standard genome sequencing and annotation.</title>
        <authorList>
            <consortium name="The Broad Institute Genomics Platform"/>
            <consortium name="The Broad Institute Genome Sequencing Center for Infectious Disease"/>
            <person name="Wu L."/>
            <person name="Ma J."/>
        </authorList>
    </citation>
    <scope>NUCLEOTIDE SEQUENCE [LARGE SCALE GENOMIC DNA]</scope>
    <source>
        <strain evidence="3">KCTC 62784</strain>
    </source>
</reference>
<organism evidence="2 3">
    <name type="scientific">Vibrio zhugei</name>
    <dbReference type="NCBI Taxonomy" id="2479546"/>
    <lineage>
        <taxon>Bacteria</taxon>
        <taxon>Pseudomonadati</taxon>
        <taxon>Pseudomonadota</taxon>
        <taxon>Gammaproteobacteria</taxon>
        <taxon>Vibrionales</taxon>
        <taxon>Vibrionaceae</taxon>
        <taxon>Vibrio</taxon>
    </lineage>
</organism>
<dbReference type="Proteomes" id="UP001595384">
    <property type="component" value="Unassembled WGS sequence"/>
</dbReference>
<feature type="transmembrane region" description="Helical" evidence="1">
    <location>
        <begin position="7"/>
        <end position="26"/>
    </location>
</feature>
<sequence>MTRRIKTYLSTITSLLALVLSGYIYFASSQQWALNLFVLLGSAIIIHRYCCAFMPRMQHRSGVEQHDK</sequence>
<comment type="caution">
    <text evidence="2">The sequence shown here is derived from an EMBL/GenBank/DDBJ whole genome shotgun (WGS) entry which is preliminary data.</text>
</comment>
<keyword evidence="1" id="KW-0472">Membrane</keyword>
<gene>
    <name evidence="2" type="ORF">ACFODT_14855</name>
</gene>
<evidence type="ECO:0000256" key="1">
    <source>
        <dbReference type="SAM" id="Phobius"/>
    </source>
</evidence>
<dbReference type="RefSeq" id="WP_164711759.1">
    <property type="nucleotide sequence ID" value="NZ_AP024912.1"/>
</dbReference>
<evidence type="ECO:0000313" key="3">
    <source>
        <dbReference type="Proteomes" id="UP001595384"/>
    </source>
</evidence>
<feature type="transmembrane region" description="Helical" evidence="1">
    <location>
        <begin position="32"/>
        <end position="51"/>
    </location>
</feature>
<name>A0ABV7CDJ8_9VIBR</name>
<accession>A0ABV7CDJ8</accession>
<protein>
    <submittedName>
        <fullName evidence="2">Uncharacterized protein</fullName>
    </submittedName>
</protein>
<proteinExistence type="predicted"/>